<proteinExistence type="predicted"/>
<dbReference type="InterPro" id="IPR050862">
    <property type="entry name" value="RdRp_reductase_class-2"/>
</dbReference>
<dbReference type="GO" id="GO:0004748">
    <property type="term" value="F:ribonucleoside-diphosphate reductase activity, thioredoxin disulfide as acceptor"/>
    <property type="evidence" value="ECO:0007669"/>
    <property type="project" value="TreeGrafter"/>
</dbReference>
<evidence type="ECO:0000256" key="2">
    <source>
        <dbReference type="ARBA" id="ARBA00022628"/>
    </source>
</evidence>
<evidence type="ECO:0000256" key="3">
    <source>
        <dbReference type="ARBA" id="ARBA00023002"/>
    </source>
</evidence>
<comment type="caution">
    <text evidence="6">The sequence shown here is derived from an EMBL/GenBank/DDBJ whole genome shotgun (WGS) entry which is preliminary data.</text>
</comment>
<dbReference type="InterPro" id="IPR000788">
    <property type="entry name" value="RNR_lg_C"/>
</dbReference>
<dbReference type="PANTHER" id="PTHR43371">
    <property type="entry name" value="VITAMIN B12-DEPENDENT RIBONUCLEOTIDE REDUCTASE"/>
    <property type="match status" value="1"/>
</dbReference>
<dbReference type="GO" id="GO:0031419">
    <property type="term" value="F:cobalamin binding"/>
    <property type="evidence" value="ECO:0007669"/>
    <property type="project" value="UniProtKB-KW"/>
</dbReference>
<sequence length="257" mass="28798">PWFRCATDLTWQEHVGMQAAFQSYIDNSISKTVNLLNSATKEDVANAYMEAHKSGCKGITVYRDGCKTTQVLNARKSVVGTNHAKPRPKEVEADIFKTTADGLDWHVIVGKVNDVPYEVFAVNGKQNLPSTAKVVKRKKRHYSLIDDENVVLIENLGKEEDEIHPKIGLETRRFSLELRHNIDPMYIASMIDKSSDVITSFTKAVGRIMKNKYISAADLRKIADVPCLDCAKKDEIIQMIPEAGCWRCPACHSSRCG</sequence>
<comment type="cofactor">
    <cofactor evidence="1">
        <name>adenosylcob(III)alamin</name>
        <dbReference type="ChEBI" id="CHEBI:18408"/>
    </cofactor>
</comment>
<evidence type="ECO:0000256" key="4">
    <source>
        <dbReference type="ARBA" id="ARBA00023285"/>
    </source>
</evidence>
<keyword evidence="3" id="KW-0560">Oxidoreductase</keyword>
<gene>
    <name evidence="6" type="ORF">LCGC14_2382570</name>
</gene>
<dbReference type="EMBL" id="LAZR01035370">
    <property type="protein sequence ID" value="KKL27698.1"/>
    <property type="molecule type" value="Genomic_DNA"/>
</dbReference>
<name>A0A0F9EV96_9ZZZZ</name>
<feature type="domain" description="Ribonucleotide reductase large subunit C-terminal" evidence="5">
    <location>
        <begin position="2"/>
        <end position="62"/>
    </location>
</feature>
<dbReference type="AlphaFoldDB" id="A0A0F9EV96"/>
<dbReference type="Gene3D" id="3.20.70.20">
    <property type="match status" value="1"/>
</dbReference>
<evidence type="ECO:0000256" key="1">
    <source>
        <dbReference type="ARBA" id="ARBA00001922"/>
    </source>
</evidence>
<organism evidence="6">
    <name type="scientific">marine sediment metagenome</name>
    <dbReference type="NCBI Taxonomy" id="412755"/>
    <lineage>
        <taxon>unclassified sequences</taxon>
        <taxon>metagenomes</taxon>
        <taxon>ecological metagenomes</taxon>
    </lineage>
</organism>
<dbReference type="Pfam" id="PF02867">
    <property type="entry name" value="Ribonuc_red_lgC"/>
    <property type="match status" value="1"/>
</dbReference>
<evidence type="ECO:0000259" key="5">
    <source>
        <dbReference type="Pfam" id="PF02867"/>
    </source>
</evidence>
<keyword evidence="4" id="KW-0170">Cobalt</keyword>
<reference evidence="6" key="1">
    <citation type="journal article" date="2015" name="Nature">
        <title>Complex archaea that bridge the gap between prokaryotes and eukaryotes.</title>
        <authorList>
            <person name="Spang A."/>
            <person name="Saw J.H."/>
            <person name="Jorgensen S.L."/>
            <person name="Zaremba-Niedzwiedzka K."/>
            <person name="Martijn J."/>
            <person name="Lind A.E."/>
            <person name="van Eijk R."/>
            <person name="Schleper C."/>
            <person name="Guy L."/>
            <person name="Ettema T.J."/>
        </authorList>
    </citation>
    <scope>NUCLEOTIDE SEQUENCE</scope>
</reference>
<dbReference type="SUPFAM" id="SSF51998">
    <property type="entry name" value="PFL-like glycyl radical enzymes"/>
    <property type="match status" value="1"/>
</dbReference>
<dbReference type="PANTHER" id="PTHR43371:SF1">
    <property type="entry name" value="RIBONUCLEOSIDE-DIPHOSPHATE REDUCTASE"/>
    <property type="match status" value="1"/>
</dbReference>
<feature type="non-terminal residue" evidence="6">
    <location>
        <position position="1"/>
    </location>
</feature>
<keyword evidence="2" id="KW-0846">Cobalamin</keyword>
<accession>A0A0F9EV96</accession>
<evidence type="ECO:0000313" key="6">
    <source>
        <dbReference type="EMBL" id="KKL27698.1"/>
    </source>
</evidence>
<protein>
    <recommendedName>
        <fullName evidence="5">Ribonucleotide reductase large subunit C-terminal domain-containing protein</fullName>
    </recommendedName>
</protein>